<proteinExistence type="predicted"/>
<dbReference type="EMBL" id="BPLF01000006">
    <property type="protein sequence ID" value="GIX66149.1"/>
    <property type="molecule type" value="Genomic_DNA"/>
</dbReference>
<dbReference type="GeneID" id="94197630"/>
<reference evidence="1 2" key="1">
    <citation type="submission" date="2021-06" db="EMBL/GenBank/DDBJ databases">
        <title>Genome sequence of Babesia caballi.</title>
        <authorList>
            <person name="Yamagishi J."/>
            <person name="Kidaka T."/>
            <person name="Ochi A."/>
        </authorList>
    </citation>
    <scope>NUCLEOTIDE SEQUENCE [LARGE SCALE GENOMIC DNA]</scope>
    <source>
        <strain evidence="1">USDA-D6B2</strain>
    </source>
</reference>
<dbReference type="RefSeq" id="XP_067718218.1">
    <property type="nucleotide sequence ID" value="XM_067862117.1"/>
</dbReference>
<dbReference type="AlphaFoldDB" id="A0AAV4M5P5"/>
<protein>
    <submittedName>
        <fullName evidence="1">Serine/threonine protein phosphatase</fullName>
    </submittedName>
</protein>
<evidence type="ECO:0000313" key="2">
    <source>
        <dbReference type="Proteomes" id="UP001497744"/>
    </source>
</evidence>
<evidence type="ECO:0000313" key="1">
    <source>
        <dbReference type="EMBL" id="GIX66149.1"/>
    </source>
</evidence>
<organism evidence="1 2">
    <name type="scientific">Babesia caballi</name>
    <dbReference type="NCBI Taxonomy" id="5871"/>
    <lineage>
        <taxon>Eukaryota</taxon>
        <taxon>Sar</taxon>
        <taxon>Alveolata</taxon>
        <taxon>Apicomplexa</taxon>
        <taxon>Aconoidasida</taxon>
        <taxon>Piroplasmida</taxon>
        <taxon>Babesiidae</taxon>
        <taxon>Babesia</taxon>
    </lineage>
</organism>
<comment type="caution">
    <text evidence="1">The sequence shown here is derived from an EMBL/GenBank/DDBJ whole genome shotgun (WGS) entry which is preliminary data.</text>
</comment>
<name>A0AAV4M5P5_BABCB</name>
<keyword evidence="2" id="KW-1185">Reference proteome</keyword>
<sequence>MLVKSVGNPRKVRGGEGCRLAKCGAIGACKRGEVGAAFLTAAAIIFSFVHDAKKTPEIGGRLGMGMRTLFTRNRLMLDLLNWITCLPIVTVPNHAVYCTAKLHDGVLEIFEDNQAGARWMISGFE</sequence>
<gene>
    <name evidence="1" type="ORF">BcabD6B2_55850</name>
</gene>
<accession>A0AAV4M5P5</accession>
<dbReference type="Proteomes" id="UP001497744">
    <property type="component" value="Unassembled WGS sequence"/>
</dbReference>